<dbReference type="Pfam" id="PF04264">
    <property type="entry name" value="YceI"/>
    <property type="match status" value="1"/>
</dbReference>
<proteinExistence type="predicted"/>
<keyword evidence="3" id="KW-1185">Reference proteome</keyword>
<evidence type="ECO:0000313" key="3">
    <source>
        <dbReference type="Proteomes" id="UP000192796"/>
    </source>
</evidence>
<dbReference type="AlphaFoldDB" id="A0A1V9G0F5"/>
<dbReference type="Gene3D" id="2.40.128.110">
    <property type="entry name" value="Lipid/polyisoprenoid-binding, YceI-like"/>
    <property type="match status" value="1"/>
</dbReference>
<reference evidence="2 3" key="1">
    <citation type="submission" date="2016-03" db="EMBL/GenBank/DDBJ databases">
        <title>Niastella vici sp. nov., isolated from farmland soil.</title>
        <authorList>
            <person name="Chen L."/>
            <person name="Wang D."/>
            <person name="Yang S."/>
            <person name="Wang G."/>
        </authorList>
    </citation>
    <scope>NUCLEOTIDE SEQUENCE [LARGE SCALE GENOMIC DNA]</scope>
    <source>
        <strain evidence="2 3">DJ57</strain>
    </source>
</reference>
<gene>
    <name evidence="2" type="ORF">A3860_21545</name>
</gene>
<evidence type="ECO:0000259" key="1">
    <source>
        <dbReference type="Pfam" id="PF04264"/>
    </source>
</evidence>
<protein>
    <submittedName>
        <fullName evidence="2">Polyisoprenoid-binding protein</fullName>
    </submittedName>
</protein>
<sequence>MKQMLIAVVLLVLTIPVFSQKRYFTKSGQISFAAGTAAEDIDGVNKATTSVFDAATGQIEFALLVKGFEFKRALMQEHFNENYMESDKFPKSVFKGKIVNIDKVNFQKDGSYPVTVKGVLDMHGEKKEIETTGTLKVTGETVHSDASFTVLLADYKIEIPSLVKDKVSKTVTIKINCNYNVLK</sequence>
<dbReference type="STRING" id="1703345.A3860_21545"/>
<dbReference type="OrthoDB" id="116832at2"/>
<dbReference type="InterPro" id="IPR007372">
    <property type="entry name" value="Lipid/polyisoprenoid-bd_YceI"/>
</dbReference>
<feature type="domain" description="Lipid/polyisoprenoid-binding YceI-like" evidence="1">
    <location>
        <begin position="39"/>
        <end position="177"/>
    </location>
</feature>
<dbReference type="EMBL" id="LVYD01000043">
    <property type="protein sequence ID" value="OQP64008.1"/>
    <property type="molecule type" value="Genomic_DNA"/>
</dbReference>
<name>A0A1V9G0F5_9BACT</name>
<dbReference type="SUPFAM" id="SSF101874">
    <property type="entry name" value="YceI-like"/>
    <property type="match status" value="1"/>
</dbReference>
<organism evidence="2 3">
    <name type="scientific">Niastella vici</name>
    <dbReference type="NCBI Taxonomy" id="1703345"/>
    <lineage>
        <taxon>Bacteria</taxon>
        <taxon>Pseudomonadati</taxon>
        <taxon>Bacteroidota</taxon>
        <taxon>Chitinophagia</taxon>
        <taxon>Chitinophagales</taxon>
        <taxon>Chitinophagaceae</taxon>
        <taxon>Niastella</taxon>
    </lineage>
</organism>
<dbReference type="InterPro" id="IPR036761">
    <property type="entry name" value="TTHA0802/YceI-like_sf"/>
</dbReference>
<dbReference type="Proteomes" id="UP000192796">
    <property type="component" value="Unassembled WGS sequence"/>
</dbReference>
<dbReference type="RefSeq" id="WP_081147188.1">
    <property type="nucleotide sequence ID" value="NZ_LVYD01000043.1"/>
</dbReference>
<evidence type="ECO:0000313" key="2">
    <source>
        <dbReference type="EMBL" id="OQP64008.1"/>
    </source>
</evidence>
<comment type="caution">
    <text evidence="2">The sequence shown here is derived from an EMBL/GenBank/DDBJ whole genome shotgun (WGS) entry which is preliminary data.</text>
</comment>
<accession>A0A1V9G0F5</accession>